<organism evidence="2 3">
    <name type="scientific">Phanerochaete carnosa (strain HHB-10118-sp)</name>
    <name type="common">White-rot fungus</name>
    <name type="synonym">Peniophora carnosa</name>
    <dbReference type="NCBI Taxonomy" id="650164"/>
    <lineage>
        <taxon>Eukaryota</taxon>
        <taxon>Fungi</taxon>
        <taxon>Dikarya</taxon>
        <taxon>Basidiomycota</taxon>
        <taxon>Agaricomycotina</taxon>
        <taxon>Agaricomycetes</taxon>
        <taxon>Polyporales</taxon>
        <taxon>Phanerochaetaceae</taxon>
        <taxon>Phanerochaete</taxon>
    </lineage>
</organism>
<dbReference type="KEGG" id="pco:PHACADRAFT_159079"/>
<dbReference type="Proteomes" id="UP000008370">
    <property type="component" value="Unassembled WGS sequence"/>
</dbReference>
<evidence type="ECO:0000313" key="3">
    <source>
        <dbReference type="Proteomes" id="UP000008370"/>
    </source>
</evidence>
<dbReference type="AlphaFoldDB" id="K5V5R9"/>
<reference evidence="2 3" key="1">
    <citation type="journal article" date="2012" name="BMC Genomics">
        <title>Comparative genomics of the white-rot fungi, Phanerochaete carnosa and P. chrysosporium, to elucidate the genetic basis of the distinct wood types they colonize.</title>
        <authorList>
            <person name="Suzuki H."/>
            <person name="MacDonald J."/>
            <person name="Syed K."/>
            <person name="Salamov A."/>
            <person name="Hori C."/>
            <person name="Aerts A."/>
            <person name="Henrissat B."/>
            <person name="Wiebenga A."/>
            <person name="vanKuyk P.A."/>
            <person name="Barry K."/>
            <person name="Lindquist E."/>
            <person name="LaButti K."/>
            <person name="Lapidus A."/>
            <person name="Lucas S."/>
            <person name="Coutinho P."/>
            <person name="Gong Y."/>
            <person name="Samejima M."/>
            <person name="Mahadevan R."/>
            <person name="Abou-Zaid M."/>
            <person name="de Vries R.P."/>
            <person name="Igarashi K."/>
            <person name="Yadav J.S."/>
            <person name="Grigoriev I.V."/>
            <person name="Master E.R."/>
        </authorList>
    </citation>
    <scope>NUCLEOTIDE SEQUENCE [LARGE SCALE GENOMIC DNA]</scope>
    <source>
        <strain evidence="2 3">HHB-10118-sp</strain>
    </source>
</reference>
<feature type="compositionally biased region" description="Acidic residues" evidence="1">
    <location>
        <begin position="264"/>
        <end position="273"/>
    </location>
</feature>
<feature type="region of interest" description="Disordered" evidence="1">
    <location>
        <begin position="1"/>
        <end position="324"/>
    </location>
</feature>
<dbReference type="InParanoid" id="K5V5R9"/>
<dbReference type="OrthoDB" id="2802169at2759"/>
<feature type="compositionally biased region" description="Basic and acidic residues" evidence="1">
    <location>
        <begin position="35"/>
        <end position="56"/>
    </location>
</feature>
<feature type="compositionally biased region" description="Polar residues" evidence="1">
    <location>
        <begin position="277"/>
        <end position="294"/>
    </location>
</feature>
<dbReference type="RefSeq" id="XP_007393361.1">
    <property type="nucleotide sequence ID" value="XM_007393299.1"/>
</dbReference>
<feature type="compositionally biased region" description="Basic and acidic residues" evidence="1">
    <location>
        <begin position="241"/>
        <end position="256"/>
    </location>
</feature>
<keyword evidence="3" id="KW-1185">Reference proteome</keyword>
<accession>K5V5R9</accession>
<proteinExistence type="predicted"/>
<gene>
    <name evidence="2" type="ORF">PHACADRAFT_159079</name>
</gene>
<sequence length="357" mass="38784">MHTRPNTPPQLTTPLTAALPESTRPLAGQSSGKRTLTEVMEHDMACKKQKCKEHDSLSTSTRNAPQGTSSRFFAGPSSPKPGKGLQRHITHDPLGTESVAGPSGSSQLGKNKENIPCLPSEDEGEESETSMEEAADPVTQEDGYMSPSPSFARWDSPELSSPVRPRTRRAVPSEPTQDLDECKNNFDEFDAEVLSSPGEAAQKRHRARGVGRVSASPSSFHSAGNVLVHGTPTPSKKTRRRADSPARHGPDLRDIFENWSEGTSDIDEEDYEDSMGTVASSSEPVTPDNSSQRVVSVPADDGHDEATDDDIEESKRQASATKNDRIANGWWERWACAGVITRNKQSVCLSVVHVFRA</sequence>
<feature type="compositionally biased region" description="Acidic residues" evidence="1">
    <location>
        <begin position="120"/>
        <end position="135"/>
    </location>
</feature>
<evidence type="ECO:0000256" key="1">
    <source>
        <dbReference type="SAM" id="MobiDB-lite"/>
    </source>
</evidence>
<dbReference type="STRING" id="650164.K5V5R9"/>
<evidence type="ECO:0000313" key="2">
    <source>
        <dbReference type="EMBL" id="EKM58031.1"/>
    </source>
</evidence>
<feature type="compositionally biased region" description="Low complexity" evidence="1">
    <location>
        <begin position="9"/>
        <end position="20"/>
    </location>
</feature>
<dbReference type="EMBL" id="JH930470">
    <property type="protein sequence ID" value="EKM58031.1"/>
    <property type="molecule type" value="Genomic_DNA"/>
</dbReference>
<dbReference type="GeneID" id="18909127"/>
<dbReference type="HOGENOM" id="CLU_776364_0_0_1"/>
<name>K5V5R9_PHACS</name>
<protein>
    <submittedName>
        <fullName evidence="2">Uncharacterized protein</fullName>
    </submittedName>
</protein>
<feature type="compositionally biased region" description="Polar residues" evidence="1">
    <location>
        <begin position="57"/>
        <end position="71"/>
    </location>
</feature>